<organism evidence="1 2">
    <name type="scientific">Leptospira johnsonii</name>
    <dbReference type="NCBI Taxonomy" id="1917820"/>
    <lineage>
        <taxon>Bacteria</taxon>
        <taxon>Pseudomonadati</taxon>
        <taxon>Spirochaetota</taxon>
        <taxon>Spirochaetia</taxon>
        <taxon>Leptospirales</taxon>
        <taxon>Leptospiraceae</taxon>
        <taxon>Leptospira</taxon>
    </lineage>
</organism>
<name>A0A2P2D459_9LEPT</name>
<evidence type="ECO:0000313" key="1">
    <source>
        <dbReference type="EMBL" id="GBF39408.1"/>
    </source>
</evidence>
<accession>A0A2P2D459</accession>
<proteinExistence type="predicted"/>
<dbReference type="EMBL" id="BFAY01000011">
    <property type="protein sequence ID" value="GBF39408.1"/>
    <property type="molecule type" value="Genomic_DNA"/>
</dbReference>
<keyword evidence="2" id="KW-1185">Reference proteome</keyword>
<sequence length="133" mass="15661">MEIIFHDNLTDLEKDAGYLLWEICGKDKDRSKQYSFSLNGNTAKLFISYGFNYPYTILGKGKRKFFPRNPAEQYVDEGKAAGIIPCTRYLIVVDEKIQIEGKNSFEIKYLPNKIYLFSYFYKKGFVKNYKKFL</sequence>
<evidence type="ECO:0000313" key="2">
    <source>
        <dbReference type="Proteomes" id="UP000245076"/>
    </source>
</evidence>
<protein>
    <submittedName>
        <fullName evidence="1">Uncharacterized protein</fullName>
    </submittedName>
</protein>
<dbReference type="Proteomes" id="UP000245076">
    <property type="component" value="Unassembled WGS sequence"/>
</dbReference>
<gene>
    <name evidence="1" type="ORF">LPTSP1_24100</name>
</gene>
<dbReference type="AlphaFoldDB" id="A0A2P2D459"/>
<reference evidence="1 2" key="1">
    <citation type="submission" date="2018-02" db="EMBL/GenBank/DDBJ databases">
        <title>Novel Leptospira species isolated from soil and water in Japan.</title>
        <authorList>
            <person name="Nakao R."/>
            <person name="Masuzawa T."/>
        </authorList>
    </citation>
    <scope>NUCLEOTIDE SEQUENCE [LARGE SCALE GENOMIC DNA]</scope>
    <source>
        <strain evidence="1 2">E8</strain>
    </source>
</reference>
<comment type="caution">
    <text evidence="1">The sequence shown here is derived from an EMBL/GenBank/DDBJ whole genome shotgun (WGS) entry which is preliminary data.</text>
</comment>